<accession>A0A8S5QMW0</accession>
<protein>
    <submittedName>
        <fullName evidence="1">Uncharacterized protein</fullName>
    </submittedName>
</protein>
<proteinExistence type="predicted"/>
<reference evidence="1" key="1">
    <citation type="journal article" date="2021" name="Proc. Natl. Acad. Sci. U.S.A.">
        <title>A Catalog of Tens of Thousands of Viruses from Human Metagenomes Reveals Hidden Associations with Chronic Diseases.</title>
        <authorList>
            <person name="Tisza M.J."/>
            <person name="Buck C.B."/>
        </authorList>
    </citation>
    <scope>NUCLEOTIDE SEQUENCE</scope>
    <source>
        <strain evidence="1">CtYsL76</strain>
    </source>
</reference>
<name>A0A8S5QMW0_9CAUD</name>
<evidence type="ECO:0000313" key="1">
    <source>
        <dbReference type="EMBL" id="DAE20147.1"/>
    </source>
</evidence>
<dbReference type="EMBL" id="BK015689">
    <property type="protein sequence ID" value="DAE20147.1"/>
    <property type="molecule type" value="Genomic_DNA"/>
</dbReference>
<organism evidence="1">
    <name type="scientific">CrAss-like virus sp. ctYsL76</name>
    <dbReference type="NCBI Taxonomy" id="2826826"/>
    <lineage>
        <taxon>Viruses</taxon>
        <taxon>Duplodnaviria</taxon>
        <taxon>Heunggongvirae</taxon>
        <taxon>Uroviricota</taxon>
        <taxon>Caudoviricetes</taxon>
        <taxon>Crassvirales</taxon>
    </lineage>
</organism>
<sequence>MNLNTLTLIDALNIEYGMANADPHEVKKILSQSRSGIKNWDSDTLYLFNRVPDSYHRLGLMIAKMIHEGCWEAHSIVDDELVYDFKKDARFSLLNDQYADTTSEKYKKQKALYTAMLEQFNREGWHLQDGDALPRAYTVQESTSIKSFAEMCFGHYDRSTQMLMKHMFLGSLMLQFRTFLSAKIEQWVLKPGTYNQGQYAEKFDENGVRLVRIYEFDEKGIPSVRIDLETNLKEGDK</sequence>